<comment type="caution">
    <text evidence="4">The sequence shown here is derived from an EMBL/GenBank/DDBJ whole genome shotgun (WGS) entry which is preliminary data.</text>
</comment>
<dbReference type="Gene3D" id="3.40.605.10">
    <property type="entry name" value="Aldehyde Dehydrogenase, Chain A, domain 1"/>
    <property type="match status" value="1"/>
</dbReference>
<evidence type="ECO:0000259" key="3">
    <source>
        <dbReference type="Pfam" id="PF00171"/>
    </source>
</evidence>
<dbReference type="SUPFAM" id="SSF53720">
    <property type="entry name" value="ALDH-like"/>
    <property type="match status" value="1"/>
</dbReference>
<proteinExistence type="inferred from homology"/>
<gene>
    <name evidence="4" type="ORF">GCM10025868_08220</name>
</gene>
<keyword evidence="5" id="KW-1185">Reference proteome</keyword>
<comment type="similarity">
    <text evidence="1">Belongs to the aldehyde dehydrogenase family.</text>
</comment>
<dbReference type="PANTHER" id="PTHR42804:SF1">
    <property type="entry name" value="ALDEHYDE DEHYDROGENASE-RELATED"/>
    <property type="match status" value="1"/>
</dbReference>
<evidence type="ECO:0000256" key="2">
    <source>
        <dbReference type="ARBA" id="ARBA00023002"/>
    </source>
</evidence>
<dbReference type="Pfam" id="PF00171">
    <property type="entry name" value="Aldedh"/>
    <property type="match status" value="1"/>
</dbReference>
<sequence length="43" mass="4602">MVRREPLGVVGSIAPWNYPLQMAAWKVLPAVAAGDAIVLKPSE</sequence>
<feature type="domain" description="Aldehyde dehydrogenase" evidence="3">
    <location>
        <begin position="1"/>
        <end position="43"/>
    </location>
</feature>
<evidence type="ECO:0000313" key="4">
    <source>
        <dbReference type="EMBL" id="GMA85572.1"/>
    </source>
</evidence>
<organism evidence="4 5">
    <name type="scientific">Angustibacter aerolatus</name>
    <dbReference type="NCBI Taxonomy" id="1162965"/>
    <lineage>
        <taxon>Bacteria</taxon>
        <taxon>Bacillati</taxon>
        <taxon>Actinomycetota</taxon>
        <taxon>Actinomycetes</taxon>
        <taxon>Kineosporiales</taxon>
        <taxon>Kineosporiaceae</taxon>
    </lineage>
</organism>
<name>A0ABQ6JBL6_9ACTN</name>
<evidence type="ECO:0000313" key="5">
    <source>
        <dbReference type="Proteomes" id="UP001157017"/>
    </source>
</evidence>
<keyword evidence="2" id="KW-0560">Oxidoreductase</keyword>
<evidence type="ECO:0000256" key="1">
    <source>
        <dbReference type="ARBA" id="ARBA00009986"/>
    </source>
</evidence>
<dbReference type="Proteomes" id="UP001157017">
    <property type="component" value="Unassembled WGS sequence"/>
</dbReference>
<dbReference type="InterPro" id="IPR015590">
    <property type="entry name" value="Aldehyde_DH_dom"/>
</dbReference>
<dbReference type="InterPro" id="IPR016162">
    <property type="entry name" value="Ald_DH_N"/>
</dbReference>
<protein>
    <recommendedName>
        <fullName evidence="3">Aldehyde dehydrogenase domain-containing protein</fullName>
    </recommendedName>
</protein>
<dbReference type="InterPro" id="IPR016161">
    <property type="entry name" value="Ald_DH/histidinol_DH"/>
</dbReference>
<accession>A0ABQ6JBL6</accession>
<reference evidence="5" key="1">
    <citation type="journal article" date="2019" name="Int. J. Syst. Evol. Microbiol.">
        <title>The Global Catalogue of Microorganisms (GCM) 10K type strain sequencing project: providing services to taxonomists for standard genome sequencing and annotation.</title>
        <authorList>
            <consortium name="The Broad Institute Genomics Platform"/>
            <consortium name="The Broad Institute Genome Sequencing Center for Infectious Disease"/>
            <person name="Wu L."/>
            <person name="Ma J."/>
        </authorList>
    </citation>
    <scope>NUCLEOTIDE SEQUENCE [LARGE SCALE GENOMIC DNA]</scope>
    <source>
        <strain evidence="5">NBRC 108730</strain>
    </source>
</reference>
<dbReference type="EMBL" id="BSUZ01000001">
    <property type="protein sequence ID" value="GMA85572.1"/>
    <property type="molecule type" value="Genomic_DNA"/>
</dbReference>
<dbReference type="PANTHER" id="PTHR42804">
    <property type="entry name" value="ALDEHYDE DEHYDROGENASE"/>
    <property type="match status" value="1"/>
</dbReference>